<sequence>METSFKAANKMEYMYIAAAFTSLCVLLAGCEGSVTTLSNPLTARAENEPGVTKANGNSTLLNPAPSASASAQTSPLLDPAAEQAVQTPLTTEGPREKQALQTTIHSTPGNAATQAQTPISDGSVIGASEKKSSYETSLIPNTNTIKPVSPSPSHTETEQQPPENASSLSTNPGPNAFPATVATTQPSPGTKHGVTPSAESTAKKQDPKDTALKPAANTPAVNNTPTPDLTSPEQASQETTNALSTKPSANGITTHPMTASTQLAPTARTFKTITTVSPVEPEKTTPARDHTTSPKPTRTSQGAAVTTSFIQTTPTKISEPKPAATTEEKKTTTTKVLPKNPALKSADSTKAGTIVAVIIGGALVLMMLAIVGIMIRKRRLQKKRAADSNWAGPSPFLDGQILSPPVEDEGNYSHRLSKRISLGTFLPQLLSKRFSLLEETELEGCDPSGTFGKAAPVQTENGKTEESEKQNTSGGRGGGGPAEATQSSFLPMTSTQTAVSSNTGNQPPSPLPSAQPPLETVGLDPPAEPANSPVNDDVQVLPPPFPAANEMPPPPPIDNTIPPPPSDQLVLPPAPLLYEQPVLPPPSPPPPTDAQAFPQADSSSDSDVPFPSGEITSPLISSNHAAPDSSRQLLPPSAT</sequence>
<feature type="region of interest" description="Disordered" evidence="1">
    <location>
        <begin position="106"/>
        <end position="259"/>
    </location>
</feature>
<dbReference type="AlphaFoldDB" id="A0AAD8CVK8"/>
<feature type="compositionally biased region" description="Pro residues" evidence="1">
    <location>
        <begin position="541"/>
        <end position="566"/>
    </location>
</feature>
<dbReference type="Proteomes" id="UP001230051">
    <property type="component" value="Unassembled WGS sequence"/>
</dbReference>
<feature type="compositionally biased region" description="Polar residues" evidence="1">
    <location>
        <begin position="106"/>
        <end position="120"/>
    </location>
</feature>
<feature type="compositionally biased region" description="Low complexity" evidence="1">
    <location>
        <begin position="593"/>
        <end position="607"/>
    </location>
</feature>
<keyword evidence="2" id="KW-0812">Transmembrane</keyword>
<gene>
    <name evidence="3" type="ORF">AOXY_G25283</name>
</gene>
<feature type="region of interest" description="Disordered" evidence="1">
    <location>
        <begin position="280"/>
        <end position="335"/>
    </location>
</feature>
<feature type="compositionally biased region" description="Basic and acidic residues" evidence="1">
    <location>
        <begin position="280"/>
        <end position="292"/>
    </location>
</feature>
<feature type="compositionally biased region" description="Polar residues" evidence="1">
    <location>
        <begin position="293"/>
        <end position="316"/>
    </location>
</feature>
<organism evidence="3 4">
    <name type="scientific">Acipenser oxyrinchus oxyrinchus</name>
    <dbReference type="NCBI Taxonomy" id="40147"/>
    <lineage>
        <taxon>Eukaryota</taxon>
        <taxon>Metazoa</taxon>
        <taxon>Chordata</taxon>
        <taxon>Craniata</taxon>
        <taxon>Vertebrata</taxon>
        <taxon>Euteleostomi</taxon>
        <taxon>Actinopterygii</taxon>
        <taxon>Chondrostei</taxon>
        <taxon>Acipenseriformes</taxon>
        <taxon>Acipenseridae</taxon>
        <taxon>Acipenser</taxon>
    </lineage>
</organism>
<name>A0AAD8CVK8_ACIOX</name>
<proteinExistence type="predicted"/>
<dbReference type="PROSITE" id="PS51257">
    <property type="entry name" value="PROKAR_LIPOPROTEIN"/>
    <property type="match status" value="1"/>
</dbReference>
<feature type="compositionally biased region" description="Polar residues" evidence="1">
    <location>
        <begin position="219"/>
        <end position="259"/>
    </location>
</feature>
<feature type="compositionally biased region" description="Low complexity" evidence="1">
    <location>
        <begin position="58"/>
        <end position="76"/>
    </location>
</feature>
<keyword evidence="4" id="KW-1185">Reference proteome</keyword>
<feature type="compositionally biased region" description="Polar residues" evidence="1">
    <location>
        <begin position="484"/>
        <end position="505"/>
    </location>
</feature>
<evidence type="ECO:0000256" key="2">
    <source>
        <dbReference type="SAM" id="Phobius"/>
    </source>
</evidence>
<dbReference type="EMBL" id="JAGXEW010000026">
    <property type="protein sequence ID" value="KAK1157571.1"/>
    <property type="molecule type" value="Genomic_DNA"/>
</dbReference>
<feature type="compositionally biased region" description="Pro residues" evidence="1">
    <location>
        <begin position="582"/>
        <end position="592"/>
    </location>
</feature>
<reference evidence="3" key="1">
    <citation type="submission" date="2022-02" db="EMBL/GenBank/DDBJ databases">
        <title>Atlantic sturgeon de novo genome assembly.</title>
        <authorList>
            <person name="Stock M."/>
            <person name="Klopp C."/>
            <person name="Guiguen Y."/>
            <person name="Cabau C."/>
            <person name="Parinello H."/>
            <person name="Santidrian Yebra-Pimentel E."/>
            <person name="Kuhl H."/>
            <person name="Dirks R.P."/>
            <person name="Guessner J."/>
            <person name="Wuertz S."/>
            <person name="Du K."/>
            <person name="Schartl M."/>
        </authorList>
    </citation>
    <scope>NUCLEOTIDE SEQUENCE</scope>
    <source>
        <strain evidence="3">STURGEONOMICS-FGT-2020</strain>
        <tissue evidence="3">Whole blood</tissue>
    </source>
</reference>
<keyword evidence="2" id="KW-0472">Membrane</keyword>
<evidence type="ECO:0000313" key="4">
    <source>
        <dbReference type="Proteomes" id="UP001230051"/>
    </source>
</evidence>
<feature type="region of interest" description="Disordered" evidence="1">
    <location>
        <begin position="46"/>
        <end position="76"/>
    </location>
</feature>
<feature type="compositionally biased region" description="Polar residues" evidence="1">
    <location>
        <begin position="614"/>
        <end position="632"/>
    </location>
</feature>
<keyword evidence="2" id="KW-1133">Transmembrane helix</keyword>
<dbReference type="CDD" id="cd12087">
    <property type="entry name" value="TM_EGFR-like"/>
    <property type="match status" value="1"/>
</dbReference>
<feature type="compositionally biased region" description="Polar residues" evidence="1">
    <location>
        <begin position="134"/>
        <end position="173"/>
    </location>
</feature>
<feature type="region of interest" description="Disordered" evidence="1">
    <location>
        <begin position="443"/>
        <end position="639"/>
    </location>
</feature>
<feature type="compositionally biased region" description="Basic and acidic residues" evidence="1">
    <location>
        <begin position="201"/>
        <end position="211"/>
    </location>
</feature>
<evidence type="ECO:0000256" key="1">
    <source>
        <dbReference type="SAM" id="MobiDB-lite"/>
    </source>
</evidence>
<feature type="transmembrane region" description="Helical" evidence="2">
    <location>
        <begin position="354"/>
        <end position="375"/>
    </location>
</feature>
<comment type="caution">
    <text evidence="3">The sequence shown here is derived from an EMBL/GenBank/DDBJ whole genome shotgun (WGS) entry which is preliminary data.</text>
</comment>
<accession>A0AAD8CVK8</accession>
<protein>
    <submittedName>
        <fullName evidence="3">Protein EVI2B-like</fullName>
    </submittedName>
</protein>
<evidence type="ECO:0000313" key="3">
    <source>
        <dbReference type="EMBL" id="KAK1157571.1"/>
    </source>
</evidence>